<sequence>MCDERQHSSCHTSSVEAVPRDAGTEAVSEDLAAVDPAIIVSCLLRELPKARRSPSQVTFAKRSSRNCLLPSVTASRSPLEATSVTGNQFVERVKERNTLETL</sequence>
<dbReference type="AlphaFoldDB" id="A0AAV7PAR0"/>
<dbReference type="Proteomes" id="UP001066276">
    <property type="component" value="Chromosome 7"/>
</dbReference>
<keyword evidence="3" id="KW-1185">Reference proteome</keyword>
<dbReference type="EMBL" id="JANPWB010000011">
    <property type="protein sequence ID" value="KAJ1122315.1"/>
    <property type="molecule type" value="Genomic_DNA"/>
</dbReference>
<name>A0AAV7PAR0_PLEWA</name>
<organism evidence="2 3">
    <name type="scientific">Pleurodeles waltl</name>
    <name type="common">Iberian ribbed newt</name>
    <dbReference type="NCBI Taxonomy" id="8319"/>
    <lineage>
        <taxon>Eukaryota</taxon>
        <taxon>Metazoa</taxon>
        <taxon>Chordata</taxon>
        <taxon>Craniata</taxon>
        <taxon>Vertebrata</taxon>
        <taxon>Euteleostomi</taxon>
        <taxon>Amphibia</taxon>
        <taxon>Batrachia</taxon>
        <taxon>Caudata</taxon>
        <taxon>Salamandroidea</taxon>
        <taxon>Salamandridae</taxon>
        <taxon>Pleurodelinae</taxon>
        <taxon>Pleurodeles</taxon>
    </lineage>
</organism>
<accession>A0AAV7PAR0</accession>
<comment type="caution">
    <text evidence="2">The sequence shown here is derived from an EMBL/GenBank/DDBJ whole genome shotgun (WGS) entry which is preliminary data.</text>
</comment>
<proteinExistence type="predicted"/>
<evidence type="ECO:0000313" key="3">
    <source>
        <dbReference type="Proteomes" id="UP001066276"/>
    </source>
</evidence>
<feature type="region of interest" description="Disordered" evidence="1">
    <location>
        <begin position="1"/>
        <end position="24"/>
    </location>
</feature>
<evidence type="ECO:0000256" key="1">
    <source>
        <dbReference type="SAM" id="MobiDB-lite"/>
    </source>
</evidence>
<gene>
    <name evidence="2" type="ORF">NDU88_000808</name>
</gene>
<protein>
    <submittedName>
        <fullName evidence="2">Uncharacterized protein</fullName>
    </submittedName>
</protein>
<evidence type="ECO:0000313" key="2">
    <source>
        <dbReference type="EMBL" id="KAJ1122315.1"/>
    </source>
</evidence>
<reference evidence="2" key="1">
    <citation type="journal article" date="2022" name="bioRxiv">
        <title>Sequencing and chromosome-scale assembly of the giantPleurodeles waltlgenome.</title>
        <authorList>
            <person name="Brown T."/>
            <person name="Elewa A."/>
            <person name="Iarovenko S."/>
            <person name="Subramanian E."/>
            <person name="Araus A.J."/>
            <person name="Petzold A."/>
            <person name="Susuki M."/>
            <person name="Suzuki K.-i.T."/>
            <person name="Hayashi T."/>
            <person name="Toyoda A."/>
            <person name="Oliveira C."/>
            <person name="Osipova E."/>
            <person name="Leigh N.D."/>
            <person name="Simon A."/>
            <person name="Yun M.H."/>
        </authorList>
    </citation>
    <scope>NUCLEOTIDE SEQUENCE</scope>
    <source>
        <strain evidence="2">20211129_DDA</strain>
        <tissue evidence="2">Liver</tissue>
    </source>
</reference>